<dbReference type="EMBL" id="BMAO01007932">
    <property type="protein sequence ID" value="GFR19524.1"/>
    <property type="molecule type" value="Genomic_DNA"/>
</dbReference>
<protein>
    <submittedName>
        <fullName evidence="1">Uncharacterized protein</fullName>
    </submittedName>
</protein>
<gene>
    <name evidence="1" type="ORF">TNCT_117281</name>
</gene>
<evidence type="ECO:0000313" key="1">
    <source>
        <dbReference type="EMBL" id="GFR19524.1"/>
    </source>
</evidence>
<evidence type="ECO:0000313" key="2">
    <source>
        <dbReference type="Proteomes" id="UP000887116"/>
    </source>
</evidence>
<dbReference type="Proteomes" id="UP000887116">
    <property type="component" value="Unassembled WGS sequence"/>
</dbReference>
<comment type="caution">
    <text evidence="1">The sequence shown here is derived from an EMBL/GenBank/DDBJ whole genome shotgun (WGS) entry which is preliminary data.</text>
</comment>
<accession>A0A8X6LTM3</accession>
<name>A0A8X6LTM3_TRICU</name>
<proteinExistence type="predicted"/>
<sequence length="138" mass="15561">MLSKRQIIIPNVASSEKYSAPKGGVPLSLWRTERVSRYFGPDSGVRLLRDGFAVRPESTPKIISFDRKDSQVNSGPEQEETYPSAKSYFTSDSILTSSTLRSQVLMIIKWLWLRIRDRHYLGRVVCSSSGAIEESTCT</sequence>
<dbReference type="AlphaFoldDB" id="A0A8X6LTM3"/>
<reference evidence="1" key="1">
    <citation type="submission" date="2020-07" db="EMBL/GenBank/DDBJ databases">
        <title>Multicomponent nature underlies the extraordinary mechanical properties of spider dragline silk.</title>
        <authorList>
            <person name="Kono N."/>
            <person name="Nakamura H."/>
            <person name="Mori M."/>
            <person name="Yoshida Y."/>
            <person name="Ohtoshi R."/>
            <person name="Malay A.D."/>
            <person name="Moran D.A.P."/>
            <person name="Tomita M."/>
            <person name="Numata K."/>
            <person name="Arakawa K."/>
        </authorList>
    </citation>
    <scope>NUCLEOTIDE SEQUENCE</scope>
</reference>
<organism evidence="1 2">
    <name type="scientific">Trichonephila clavata</name>
    <name type="common">Joro spider</name>
    <name type="synonym">Nephila clavata</name>
    <dbReference type="NCBI Taxonomy" id="2740835"/>
    <lineage>
        <taxon>Eukaryota</taxon>
        <taxon>Metazoa</taxon>
        <taxon>Ecdysozoa</taxon>
        <taxon>Arthropoda</taxon>
        <taxon>Chelicerata</taxon>
        <taxon>Arachnida</taxon>
        <taxon>Araneae</taxon>
        <taxon>Araneomorphae</taxon>
        <taxon>Entelegynae</taxon>
        <taxon>Araneoidea</taxon>
        <taxon>Nephilidae</taxon>
        <taxon>Trichonephila</taxon>
    </lineage>
</organism>
<keyword evidence="2" id="KW-1185">Reference proteome</keyword>